<keyword evidence="7" id="KW-1185">Reference proteome</keyword>
<dbReference type="InterPro" id="IPR036390">
    <property type="entry name" value="WH_DNA-bd_sf"/>
</dbReference>
<keyword evidence="2" id="KW-0238">DNA-binding</keyword>
<dbReference type="InterPro" id="IPR000524">
    <property type="entry name" value="Tscrpt_reg_HTH_GntR"/>
</dbReference>
<evidence type="ECO:0000256" key="4">
    <source>
        <dbReference type="SAM" id="MobiDB-lite"/>
    </source>
</evidence>
<dbReference type="CDD" id="cd07377">
    <property type="entry name" value="WHTH_GntR"/>
    <property type="match status" value="1"/>
</dbReference>
<evidence type="ECO:0000256" key="3">
    <source>
        <dbReference type="ARBA" id="ARBA00023163"/>
    </source>
</evidence>
<dbReference type="InterPro" id="IPR036388">
    <property type="entry name" value="WH-like_DNA-bd_sf"/>
</dbReference>
<dbReference type="GO" id="GO:0003700">
    <property type="term" value="F:DNA-binding transcription factor activity"/>
    <property type="evidence" value="ECO:0007669"/>
    <property type="project" value="InterPro"/>
</dbReference>
<dbReference type="PANTHER" id="PTHR43537:SF49">
    <property type="entry name" value="TRANSCRIPTIONAL REGULATORY PROTEIN"/>
    <property type="match status" value="1"/>
</dbReference>
<keyword evidence="1" id="KW-0805">Transcription regulation</keyword>
<evidence type="ECO:0000256" key="1">
    <source>
        <dbReference type="ARBA" id="ARBA00023015"/>
    </source>
</evidence>
<proteinExistence type="predicted"/>
<evidence type="ECO:0000313" key="6">
    <source>
        <dbReference type="EMBL" id="RPF27360.1"/>
    </source>
</evidence>
<evidence type="ECO:0000256" key="2">
    <source>
        <dbReference type="ARBA" id="ARBA00023125"/>
    </source>
</evidence>
<dbReference type="SUPFAM" id="SSF48008">
    <property type="entry name" value="GntR ligand-binding domain-like"/>
    <property type="match status" value="1"/>
</dbReference>
<dbReference type="SMART" id="SM00895">
    <property type="entry name" value="FCD"/>
    <property type="match status" value="1"/>
</dbReference>
<dbReference type="Pfam" id="PF07729">
    <property type="entry name" value="FCD"/>
    <property type="match status" value="1"/>
</dbReference>
<protein>
    <submittedName>
        <fullName evidence="6">GntR family transcriptional regulator</fullName>
    </submittedName>
</protein>
<reference evidence="6 7" key="1">
    <citation type="submission" date="2018-11" db="EMBL/GenBank/DDBJ databases">
        <title>Sequencing the genomes of 1000 actinobacteria strains.</title>
        <authorList>
            <person name="Klenk H.-P."/>
        </authorList>
    </citation>
    <scope>NUCLEOTIDE SEQUENCE [LARGE SCALE GENOMIC DNA]</scope>
    <source>
        <strain evidence="6 7">DSM 14418</strain>
    </source>
</reference>
<dbReference type="Pfam" id="PF00392">
    <property type="entry name" value="GntR"/>
    <property type="match status" value="1"/>
</dbReference>
<gene>
    <name evidence="6" type="ORF">EDD32_1840</name>
</gene>
<evidence type="ECO:0000259" key="5">
    <source>
        <dbReference type="PROSITE" id="PS50949"/>
    </source>
</evidence>
<feature type="domain" description="HTH gntR-type" evidence="5">
    <location>
        <begin position="14"/>
        <end position="81"/>
    </location>
</feature>
<dbReference type="Proteomes" id="UP000280726">
    <property type="component" value="Unassembled WGS sequence"/>
</dbReference>
<dbReference type="PROSITE" id="PS50949">
    <property type="entry name" value="HTH_GNTR"/>
    <property type="match status" value="1"/>
</dbReference>
<feature type="compositionally biased region" description="Low complexity" evidence="4">
    <location>
        <begin position="222"/>
        <end position="233"/>
    </location>
</feature>
<accession>A0A3N4Z829</accession>
<dbReference type="AlphaFoldDB" id="A0A3N4Z829"/>
<dbReference type="PANTHER" id="PTHR43537">
    <property type="entry name" value="TRANSCRIPTIONAL REGULATOR, GNTR FAMILY"/>
    <property type="match status" value="1"/>
</dbReference>
<organism evidence="6 7">
    <name type="scientific">Georgenia muralis</name>
    <dbReference type="NCBI Taxonomy" id="154117"/>
    <lineage>
        <taxon>Bacteria</taxon>
        <taxon>Bacillati</taxon>
        <taxon>Actinomycetota</taxon>
        <taxon>Actinomycetes</taxon>
        <taxon>Micrococcales</taxon>
        <taxon>Bogoriellaceae</taxon>
        <taxon>Georgenia</taxon>
    </lineage>
</organism>
<feature type="compositionally biased region" description="Pro residues" evidence="4">
    <location>
        <begin position="234"/>
        <end position="255"/>
    </location>
</feature>
<sequence length="255" mass="26262">MYTNGVSAGTVGPVRASERVYDSLREEIVTGRLAPGTVLGEVEQSARLGVSRTPLREALGRLAAEGLAVTGRGRTLVVSSLSAVDVTHLFELREALETQAARLAARRGDRAVFTALREKLSAQVADRPDSDAYFALVAELDAALDEAMGSPYLRRSLVGLRSHVARARRLSQDNPARLARAAEEHALIAGAVAEGNETLAAQATAVHLRSSLETILAALDPAAPATPAPAGTPAAPPAATPGPPAPPAPAPGGSP</sequence>
<dbReference type="SMART" id="SM00345">
    <property type="entry name" value="HTH_GNTR"/>
    <property type="match status" value="1"/>
</dbReference>
<dbReference type="InterPro" id="IPR008920">
    <property type="entry name" value="TF_FadR/GntR_C"/>
</dbReference>
<dbReference type="Gene3D" id="1.20.120.530">
    <property type="entry name" value="GntR ligand-binding domain-like"/>
    <property type="match status" value="1"/>
</dbReference>
<name>A0A3N4Z829_9MICO</name>
<keyword evidence="3" id="KW-0804">Transcription</keyword>
<dbReference type="EMBL" id="RKRA01000001">
    <property type="protein sequence ID" value="RPF27360.1"/>
    <property type="molecule type" value="Genomic_DNA"/>
</dbReference>
<dbReference type="InterPro" id="IPR011711">
    <property type="entry name" value="GntR_C"/>
</dbReference>
<dbReference type="SUPFAM" id="SSF46785">
    <property type="entry name" value="Winged helix' DNA-binding domain"/>
    <property type="match status" value="1"/>
</dbReference>
<evidence type="ECO:0000313" key="7">
    <source>
        <dbReference type="Proteomes" id="UP000280726"/>
    </source>
</evidence>
<comment type="caution">
    <text evidence="6">The sequence shown here is derived from an EMBL/GenBank/DDBJ whole genome shotgun (WGS) entry which is preliminary data.</text>
</comment>
<dbReference type="Gene3D" id="1.10.10.10">
    <property type="entry name" value="Winged helix-like DNA-binding domain superfamily/Winged helix DNA-binding domain"/>
    <property type="match status" value="1"/>
</dbReference>
<dbReference type="GO" id="GO:0003677">
    <property type="term" value="F:DNA binding"/>
    <property type="evidence" value="ECO:0007669"/>
    <property type="project" value="UniProtKB-KW"/>
</dbReference>
<feature type="region of interest" description="Disordered" evidence="4">
    <location>
        <begin position="222"/>
        <end position="255"/>
    </location>
</feature>